<organism evidence="1 2">
    <name type="scientific">Trichinella papuae</name>
    <dbReference type="NCBI Taxonomy" id="268474"/>
    <lineage>
        <taxon>Eukaryota</taxon>
        <taxon>Metazoa</taxon>
        <taxon>Ecdysozoa</taxon>
        <taxon>Nematoda</taxon>
        <taxon>Enoplea</taxon>
        <taxon>Dorylaimia</taxon>
        <taxon>Trichinellida</taxon>
        <taxon>Trichinellidae</taxon>
        <taxon>Trichinella</taxon>
    </lineage>
</organism>
<keyword evidence="2" id="KW-1185">Reference proteome</keyword>
<name>A0A0V1M5N9_9BILA</name>
<accession>A0A0V1M5N9</accession>
<sequence length="282" mass="32200">MLPLFHHHPVCGTDVDNDRLRPFGRQSIAVQPVQGQSKASKNWRLSCFHSPALFVIDLHDLLMLTDISPRHHYEKQQQHLVFVISWEEQTGLLFDISDRGNFYILLMLCGIQSKGLWVSKGSKEYGLQGIRTGLDCAEHDQHVRIDKLKNWTVTLDKEQNLTRALAVSLIVKHSIGLFIKQAAGFITSYYIKVGDAQPVEYFPFITVLTGLWNVHNKAFSKSMDTSLVYRLHWLWDDNSQNFSVAIVSVVLSIATRPLFQLLVDRAKTNPFAMTEIVALLRE</sequence>
<dbReference type="EMBL" id="JYDO01000212">
    <property type="protein sequence ID" value="KRZ67049.1"/>
    <property type="molecule type" value="Genomic_DNA"/>
</dbReference>
<reference evidence="1 2" key="1">
    <citation type="submission" date="2015-01" db="EMBL/GenBank/DDBJ databases">
        <title>Evolution of Trichinella species and genotypes.</title>
        <authorList>
            <person name="Korhonen P.K."/>
            <person name="Edoardo P."/>
            <person name="Giuseppe L.R."/>
            <person name="Gasser R.B."/>
        </authorList>
    </citation>
    <scope>NUCLEOTIDE SEQUENCE [LARGE SCALE GENOMIC DNA]</scope>
    <source>
        <strain evidence="1">ISS1980</strain>
    </source>
</reference>
<protein>
    <submittedName>
        <fullName evidence="1">Uncharacterized protein</fullName>
    </submittedName>
</protein>
<comment type="caution">
    <text evidence="1">The sequence shown here is derived from an EMBL/GenBank/DDBJ whole genome shotgun (WGS) entry which is preliminary data.</text>
</comment>
<gene>
    <name evidence="1" type="ORF">T10_11065</name>
</gene>
<evidence type="ECO:0000313" key="2">
    <source>
        <dbReference type="Proteomes" id="UP000054843"/>
    </source>
</evidence>
<dbReference type="AlphaFoldDB" id="A0A0V1M5N9"/>
<proteinExistence type="predicted"/>
<evidence type="ECO:0000313" key="1">
    <source>
        <dbReference type="EMBL" id="KRZ67049.1"/>
    </source>
</evidence>
<dbReference type="Proteomes" id="UP000054843">
    <property type="component" value="Unassembled WGS sequence"/>
</dbReference>